<dbReference type="GO" id="GO:0016491">
    <property type="term" value="F:oxidoreductase activity"/>
    <property type="evidence" value="ECO:0007669"/>
    <property type="project" value="InterPro"/>
</dbReference>
<keyword evidence="4" id="KW-1185">Reference proteome</keyword>
<reference evidence="3 4" key="1">
    <citation type="submission" date="2011-08" db="EMBL/GenBank/DDBJ databases">
        <title>The Genome Sequence of Johnsonella ignava ATCC 51276.</title>
        <authorList>
            <consortium name="The Broad Institute Genome Sequencing Platform"/>
            <person name="Earl A."/>
            <person name="Ward D."/>
            <person name="Feldgarden M."/>
            <person name="Gevers D."/>
            <person name="Izard J."/>
            <person name="Blanton J.M."/>
            <person name="Baranova O.V."/>
            <person name="Dewhirst F.E."/>
            <person name="Young S.K."/>
            <person name="Zeng Q."/>
            <person name="Gargeya S."/>
            <person name="Fitzgerald M."/>
            <person name="Haas B."/>
            <person name="Abouelleil A."/>
            <person name="Alvarado L."/>
            <person name="Arachchi H.M."/>
            <person name="Berlin A."/>
            <person name="Brown A."/>
            <person name="Chapman S.B."/>
            <person name="Chen Z."/>
            <person name="Dunbar C."/>
            <person name="Freedman E."/>
            <person name="Gearin G."/>
            <person name="Gellesch M."/>
            <person name="Goldberg J."/>
            <person name="Griggs A."/>
            <person name="Gujja S."/>
            <person name="Heiman D."/>
            <person name="Howarth C."/>
            <person name="Larson L."/>
            <person name="Lui A."/>
            <person name="MacDonald P.J.P."/>
            <person name="Montmayeur A."/>
            <person name="Murphy C."/>
            <person name="Neiman D."/>
            <person name="Pearson M."/>
            <person name="Priest M."/>
            <person name="Roberts A."/>
            <person name="Saif S."/>
            <person name="Shea T."/>
            <person name="Shenoy N."/>
            <person name="Sisk P."/>
            <person name="Stolte C."/>
            <person name="Sykes S."/>
            <person name="Wortman J."/>
            <person name="Nusbaum C."/>
            <person name="Birren B."/>
        </authorList>
    </citation>
    <scope>NUCLEOTIDE SEQUENCE [LARGE SCALE GENOMIC DNA]</scope>
    <source>
        <strain evidence="3 4">ATCC 51276</strain>
    </source>
</reference>
<organism evidence="3 4">
    <name type="scientific">Johnsonella ignava ATCC 51276</name>
    <dbReference type="NCBI Taxonomy" id="679200"/>
    <lineage>
        <taxon>Bacteria</taxon>
        <taxon>Bacillati</taxon>
        <taxon>Bacillota</taxon>
        <taxon>Clostridia</taxon>
        <taxon>Lachnospirales</taxon>
        <taxon>Lachnospiraceae</taxon>
        <taxon>Johnsonella</taxon>
    </lineage>
</organism>
<dbReference type="PROSITE" id="PS51352">
    <property type="entry name" value="THIOREDOXIN_2"/>
    <property type="match status" value="1"/>
</dbReference>
<dbReference type="AlphaFoldDB" id="G5GIX6"/>
<dbReference type="PROSITE" id="PS51257">
    <property type="entry name" value="PROKAR_LIPOPROTEIN"/>
    <property type="match status" value="1"/>
</dbReference>
<dbReference type="eggNOG" id="COG0526">
    <property type="taxonomic scope" value="Bacteria"/>
</dbReference>
<dbReference type="CDD" id="cd02966">
    <property type="entry name" value="TlpA_like_family"/>
    <property type="match status" value="1"/>
</dbReference>
<proteinExistence type="predicted"/>
<dbReference type="InterPro" id="IPR050553">
    <property type="entry name" value="Thioredoxin_ResA/DsbE_sf"/>
</dbReference>
<dbReference type="InterPro" id="IPR036249">
    <property type="entry name" value="Thioredoxin-like_sf"/>
</dbReference>
<protein>
    <recommendedName>
        <fullName evidence="2">Thioredoxin domain-containing protein</fullName>
    </recommendedName>
</protein>
<feature type="chain" id="PRO_5038674290" description="Thioredoxin domain-containing protein" evidence="1">
    <location>
        <begin position="20"/>
        <end position="224"/>
    </location>
</feature>
<dbReference type="Gene3D" id="3.40.30.10">
    <property type="entry name" value="Glutaredoxin"/>
    <property type="match status" value="1"/>
</dbReference>
<dbReference type="PANTHER" id="PTHR42852">
    <property type="entry name" value="THIOL:DISULFIDE INTERCHANGE PROTEIN DSBE"/>
    <property type="match status" value="1"/>
</dbReference>
<dbReference type="PANTHER" id="PTHR42852:SF13">
    <property type="entry name" value="PROTEIN DIPZ"/>
    <property type="match status" value="1"/>
</dbReference>
<evidence type="ECO:0000313" key="3">
    <source>
        <dbReference type="EMBL" id="EHI55380.1"/>
    </source>
</evidence>
<keyword evidence="1" id="KW-0732">Signal</keyword>
<name>G5GIX6_9FIRM</name>
<dbReference type="EMBL" id="ACZL01000023">
    <property type="protein sequence ID" value="EHI55380.1"/>
    <property type="molecule type" value="Genomic_DNA"/>
</dbReference>
<evidence type="ECO:0000313" key="4">
    <source>
        <dbReference type="Proteomes" id="UP000003011"/>
    </source>
</evidence>
<comment type="caution">
    <text evidence="3">The sequence shown here is derived from an EMBL/GenBank/DDBJ whole genome shotgun (WGS) entry which is preliminary data.</text>
</comment>
<dbReference type="STRING" id="679200.HMPREF9333_01516"/>
<dbReference type="SUPFAM" id="SSF52833">
    <property type="entry name" value="Thioredoxin-like"/>
    <property type="match status" value="1"/>
</dbReference>
<sequence>MKMKKLLVTGIAGMMFLLAGCNAGGSAQSAGGSQESLVANADDVKKAGGSIDTNMDSKGMDDKGMDGKGMESMGTGQGLSDMKKIPEFKAKTSDGKDVSNDIFKDSKLTLVNVWGSWCHPCVEELPELQKVYEKMKDKGVNVVGIAQDSSSSPDAVKDIIKKGGLTYTNIFPEGKLLDAVMNNQAFPLTLLVDSEGNVVGEPLKGGSDEAHFTEMIEKALADMK</sequence>
<evidence type="ECO:0000259" key="2">
    <source>
        <dbReference type="PROSITE" id="PS51352"/>
    </source>
</evidence>
<dbReference type="InterPro" id="IPR013766">
    <property type="entry name" value="Thioredoxin_domain"/>
</dbReference>
<feature type="domain" description="Thioredoxin" evidence="2">
    <location>
        <begin position="79"/>
        <end position="221"/>
    </location>
</feature>
<accession>G5GIX6</accession>
<dbReference type="HOGENOM" id="CLU_042529_7_0_9"/>
<feature type="signal peptide" evidence="1">
    <location>
        <begin position="1"/>
        <end position="19"/>
    </location>
</feature>
<evidence type="ECO:0000256" key="1">
    <source>
        <dbReference type="SAM" id="SignalP"/>
    </source>
</evidence>
<dbReference type="Proteomes" id="UP000003011">
    <property type="component" value="Unassembled WGS sequence"/>
</dbReference>
<gene>
    <name evidence="3" type="ORF">HMPREF9333_01516</name>
</gene>
<dbReference type="Pfam" id="PF08534">
    <property type="entry name" value="Redoxin"/>
    <property type="match status" value="1"/>
</dbReference>
<dbReference type="InterPro" id="IPR013740">
    <property type="entry name" value="Redoxin"/>
</dbReference>